<dbReference type="PROSITE" id="PS00063">
    <property type="entry name" value="ALDOKETO_REDUCTASE_3"/>
    <property type="match status" value="1"/>
</dbReference>
<dbReference type="FunFam" id="3.20.20.100:FF:000006">
    <property type="entry name" value="Aldo-keto reductase family 1 member A1"/>
    <property type="match status" value="1"/>
</dbReference>
<dbReference type="PIRSF" id="PIRSF000097">
    <property type="entry name" value="AKR"/>
    <property type="match status" value="1"/>
</dbReference>
<dbReference type="Gene3D" id="3.20.20.100">
    <property type="entry name" value="NADP-dependent oxidoreductase domain"/>
    <property type="match status" value="1"/>
</dbReference>
<dbReference type="InterPro" id="IPR023210">
    <property type="entry name" value="NADP_OxRdtase_dom"/>
</dbReference>
<evidence type="ECO:0000256" key="4">
    <source>
        <dbReference type="PIRSR" id="PIRSR000097-1"/>
    </source>
</evidence>
<evidence type="ECO:0000256" key="1">
    <source>
        <dbReference type="ARBA" id="ARBA00007905"/>
    </source>
</evidence>
<organism evidence="8">
    <name type="scientific">Aceria tosichella</name>
    <name type="common">wheat curl mite</name>
    <dbReference type="NCBI Taxonomy" id="561515"/>
    <lineage>
        <taxon>Eukaryota</taxon>
        <taxon>Metazoa</taxon>
        <taxon>Ecdysozoa</taxon>
        <taxon>Arthropoda</taxon>
        <taxon>Chelicerata</taxon>
        <taxon>Arachnida</taxon>
        <taxon>Acari</taxon>
        <taxon>Acariformes</taxon>
        <taxon>Trombidiformes</taxon>
        <taxon>Prostigmata</taxon>
        <taxon>Eupodina</taxon>
        <taxon>Eriophyoidea</taxon>
        <taxon>Eriophyidae</taxon>
        <taxon>Eriophyinae</taxon>
        <taxon>Aceriini</taxon>
        <taxon>Aceria</taxon>
    </lineage>
</organism>
<evidence type="ECO:0000256" key="6">
    <source>
        <dbReference type="PIRSR" id="PIRSR000097-3"/>
    </source>
</evidence>
<feature type="binding site" evidence="5">
    <location>
        <position position="158"/>
    </location>
    <ligand>
        <name>substrate</name>
    </ligand>
</feature>
<evidence type="ECO:0000259" key="7">
    <source>
        <dbReference type="Pfam" id="PF00248"/>
    </source>
</evidence>
<dbReference type="SUPFAM" id="SSF51430">
    <property type="entry name" value="NAD(P)-linked oxidoreductase"/>
    <property type="match status" value="1"/>
</dbReference>
<protein>
    <submittedName>
        <fullName evidence="8">Aldo-keto reductase family 1 member B10</fullName>
    </submittedName>
</protein>
<accession>A0A6G1SDJ7</accession>
<dbReference type="InterPro" id="IPR036812">
    <property type="entry name" value="NAD(P)_OxRdtase_dom_sf"/>
</dbReference>
<feature type="site" description="Lowers pKa of active site Tyr" evidence="6">
    <location>
        <position position="125"/>
    </location>
</feature>
<proteinExistence type="inferred from homology"/>
<dbReference type="PRINTS" id="PR00069">
    <property type="entry name" value="ALDKETRDTASE"/>
</dbReference>
<comment type="similarity">
    <text evidence="1">Belongs to the aldo/keto reductase family.</text>
</comment>
<dbReference type="PROSITE" id="PS00798">
    <property type="entry name" value="ALDOKETO_REDUCTASE_1"/>
    <property type="match status" value="1"/>
</dbReference>
<evidence type="ECO:0000313" key="8">
    <source>
        <dbReference type="EMBL" id="MDE48237.1"/>
    </source>
</evidence>
<name>A0A6G1SDJ7_9ACAR</name>
<evidence type="ECO:0000256" key="5">
    <source>
        <dbReference type="PIRSR" id="PIRSR000097-2"/>
    </source>
</evidence>
<keyword evidence="3" id="KW-0560">Oxidoreductase</keyword>
<dbReference type="PANTHER" id="PTHR11732">
    <property type="entry name" value="ALDO/KETO REDUCTASE"/>
    <property type="match status" value="1"/>
</dbReference>
<dbReference type="AlphaFoldDB" id="A0A6G1SDJ7"/>
<dbReference type="PROSITE" id="PS00062">
    <property type="entry name" value="ALDOKETO_REDUCTASE_2"/>
    <property type="match status" value="1"/>
</dbReference>
<keyword evidence="2" id="KW-0521">NADP</keyword>
<dbReference type="EMBL" id="GGYP01003466">
    <property type="protein sequence ID" value="MDE48237.1"/>
    <property type="molecule type" value="Transcribed_RNA"/>
</dbReference>
<dbReference type="GO" id="GO:0016491">
    <property type="term" value="F:oxidoreductase activity"/>
    <property type="evidence" value="ECO:0007669"/>
    <property type="project" value="UniProtKB-KW"/>
</dbReference>
<gene>
    <name evidence="8" type="primary">AKR1B10_1</name>
    <name evidence="8" type="ORF">g.527</name>
</gene>
<dbReference type="InterPro" id="IPR020471">
    <property type="entry name" value="AKR"/>
</dbReference>
<evidence type="ECO:0000256" key="3">
    <source>
        <dbReference type="ARBA" id="ARBA00023002"/>
    </source>
</evidence>
<sequence length="360" mass="41257">MLVKTKTLCPTLRPKKVLQLSSLPINRLSYQDILQSLYSHRHPLNIMACPKVTLNDGNTIPIFGLGTWKSQPNAVKNAVIEAVKAGYRHIDCAYVYGNENEVGEALEQLFKDGVVKREELFITSKLWNTFHSTNLVEPALKETLKLLKLDYVDLYLIHWPMGYTEGEGNFPVDADNKTKLSEVDYLDTWKGMEGVKKAGLTKSIGVSNFNREQIERILANCETPPCMNQVECHPYLTQNKLIEFCKSKNIAVTGYSPLGSADRPWAKKEDPSLMEDPKVRKIADNHKKTPAQVLIRWHIDRGVIVIPKSVTKERIISNMQVFDFKLTPEEIKELESFDRGFRFCSLDWMSHHKYYPFHAE</sequence>
<evidence type="ECO:0000256" key="2">
    <source>
        <dbReference type="ARBA" id="ARBA00022857"/>
    </source>
</evidence>
<feature type="domain" description="NADP-dependent oxidoreductase" evidence="7">
    <location>
        <begin position="64"/>
        <end position="338"/>
    </location>
</feature>
<dbReference type="Pfam" id="PF00248">
    <property type="entry name" value="Aldo_ket_red"/>
    <property type="match status" value="1"/>
</dbReference>
<feature type="active site" description="Proton donor" evidence="4">
    <location>
        <position position="96"/>
    </location>
</feature>
<reference evidence="8" key="1">
    <citation type="submission" date="2018-10" db="EMBL/GenBank/DDBJ databases">
        <title>Transcriptome assembly of Aceria tosichella (Wheat curl mite) Type 2.</title>
        <authorList>
            <person name="Scully E.D."/>
            <person name="Geib S.M."/>
            <person name="Palmer N.A."/>
            <person name="Gupta A.K."/>
            <person name="Sarath G."/>
            <person name="Tatineni S."/>
        </authorList>
    </citation>
    <scope>NUCLEOTIDE SEQUENCE</scope>
    <source>
        <strain evidence="8">LincolnNE</strain>
    </source>
</reference>
<dbReference type="InterPro" id="IPR018170">
    <property type="entry name" value="Aldo/ket_reductase_CS"/>
</dbReference>